<comment type="caution">
    <text evidence="2">The sequence shown here is derived from an EMBL/GenBank/DDBJ whole genome shotgun (WGS) entry which is preliminary data.</text>
</comment>
<protein>
    <submittedName>
        <fullName evidence="2">Uncharacterized protein</fullName>
    </submittedName>
</protein>
<name>A0ABU7JPD6_9NOCA</name>
<feature type="region of interest" description="Disordered" evidence="1">
    <location>
        <begin position="1"/>
        <end position="46"/>
    </location>
</feature>
<dbReference type="EMBL" id="JAUZMZ010000027">
    <property type="protein sequence ID" value="MEE2031891.1"/>
    <property type="molecule type" value="Genomic_DNA"/>
</dbReference>
<evidence type="ECO:0000313" key="2">
    <source>
        <dbReference type="EMBL" id="MEE2031891.1"/>
    </source>
</evidence>
<accession>A0ABU7JPD6</accession>
<evidence type="ECO:0000256" key="1">
    <source>
        <dbReference type="SAM" id="MobiDB-lite"/>
    </source>
</evidence>
<dbReference type="Proteomes" id="UP001331936">
    <property type="component" value="Unassembled WGS sequence"/>
</dbReference>
<organism evidence="2 3">
    <name type="scientific">Rhodococcus chondri</name>
    <dbReference type="NCBI Taxonomy" id="3065941"/>
    <lineage>
        <taxon>Bacteria</taxon>
        <taxon>Bacillati</taxon>
        <taxon>Actinomycetota</taxon>
        <taxon>Actinomycetes</taxon>
        <taxon>Mycobacteriales</taxon>
        <taxon>Nocardiaceae</taxon>
        <taxon>Rhodococcus</taxon>
    </lineage>
</organism>
<proteinExistence type="predicted"/>
<dbReference type="RefSeq" id="WP_330151325.1">
    <property type="nucleotide sequence ID" value="NZ_JAUZMZ010000027.1"/>
</dbReference>
<reference evidence="2 3" key="1">
    <citation type="submission" date="2023-08" db="EMBL/GenBank/DDBJ databases">
        <authorList>
            <person name="Girao M."/>
            <person name="Carvalho M.F."/>
        </authorList>
    </citation>
    <scope>NUCLEOTIDE SEQUENCE [LARGE SCALE GENOMIC DNA]</scope>
    <source>
        <strain evidence="2 3">CC-R104</strain>
    </source>
</reference>
<sequence length="46" mass="5196">MSRYTEENNPLFLQPIDPNEPAPPEPVVQSEQVGPHDYTSIFSARP</sequence>
<keyword evidence="3" id="KW-1185">Reference proteome</keyword>
<gene>
    <name evidence="2" type="ORF">Q8814_07165</name>
</gene>
<evidence type="ECO:0000313" key="3">
    <source>
        <dbReference type="Proteomes" id="UP001331936"/>
    </source>
</evidence>